<dbReference type="GeneID" id="26586410"/>
<evidence type="ECO:0000313" key="3">
    <source>
        <dbReference type="Proteomes" id="UP000204054"/>
    </source>
</evidence>
<accession>A0A0F6WEB3</accession>
<protein>
    <recommendedName>
        <fullName evidence="1">DNA-binding phage zinc finger domain-containing protein</fullName>
    </recommendedName>
</protein>
<gene>
    <name evidence="2" type="primary">52</name>
    <name evidence="2" type="ORF">SEA_BAEE_52</name>
</gene>
<keyword evidence="3" id="KW-1185">Reference proteome</keyword>
<name>A0A0F6WEB3_9CAUD</name>
<dbReference type="Proteomes" id="UP000204054">
    <property type="component" value="Segment"/>
</dbReference>
<dbReference type="RefSeq" id="YP_009193507.1">
    <property type="nucleotide sequence ID" value="NC_028742.1"/>
</dbReference>
<organism evidence="2 3">
    <name type="scientific">Mycobacterium phage Baee</name>
    <dbReference type="NCBI Taxonomy" id="1647306"/>
    <lineage>
        <taxon>Viruses</taxon>
        <taxon>Duplodnaviria</taxon>
        <taxon>Heunggongvirae</taxon>
        <taxon>Uroviricota</taxon>
        <taxon>Caudoviricetes</taxon>
        <taxon>Bclasvirinae</taxon>
        <taxon>Acadianvirus</taxon>
        <taxon>Acadianvirus baee</taxon>
    </lineage>
</organism>
<proteinExistence type="predicted"/>
<reference evidence="2 3" key="1">
    <citation type="journal article" date="2015" name="Genome Announc.">
        <title>Genome Sequences of Mycobacteriophages AlanGrant, Baee, Corofin, OrangeOswald, and Vincenzo, New Members of Cluster B.</title>
        <authorList>
            <person name="Pope W.H."/>
            <person name="Carbonara M.E."/>
            <person name="Cioffi H.M."/>
            <person name="Cruz T."/>
            <person name="Dang B.Q."/>
            <person name="Doyle A.N."/>
            <person name="Fan O.H."/>
            <person name="Gallagher M."/>
            <person name="Gentile G.M."/>
            <person name="German B.A."/>
            <person name="Farrell M.E."/>
            <person name="Gerwig M."/>
            <person name="Hunter K.L."/>
            <person name="Lefever V.E."/>
            <person name="Marfisi N.A."/>
            <person name="McDonnell J.E."/>
            <person name="Monga J.K."/>
            <person name="Quiroz K.G."/>
            <person name="Pong A.C."/>
            <person name="Rimple P.A."/>
            <person name="Situ M."/>
            <person name="Sohnen P.C."/>
            <person name="Stockinger A.N."/>
            <person name="Thompson P.K."/>
            <person name="Torchio N.M."/>
            <person name="Toner C.L."/>
            <person name="Ulbrich M.C."/>
            <person name="Vohra N.I."/>
            <person name="Zakir A."/>
            <person name="Adkins N.L."/>
            <person name="Brown B.R."/>
            <person name="Churilla B.M."/>
            <person name="Kramer Z.J."/>
            <person name="Lapin J.S."/>
            <person name="Montgomery M.T."/>
            <person name="Prout A.K."/>
            <person name="Grubb S.R."/>
            <person name="Warner M.H."/>
            <person name="Bowman C.A."/>
            <person name="Russell D.A."/>
            <person name="Hatfull G.F."/>
        </authorList>
    </citation>
    <scope>NUCLEOTIDE SEQUENCE [LARGE SCALE GENOMIC DNA]</scope>
</reference>
<dbReference type="KEGG" id="vg:26586410"/>
<dbReference type="InterPro" id="IPR056911">
    <property type="entry name" value="Phage_Znf_bind_put"/>
</dbReference>
<dbReference type="Pfam" id="PF24623">
    <property type="entry name" value="Phage_zn_bind_8"/>
    <property type="match status" value="1"/>
</dbReference>
<evidence type="ECO:0000313" key="2">
    <source>
        <dbReference type="EMBL" id="AKF14621.1"/>
    </source>
</evidence>
<evidence type="ECO:0000259" key="1">
    <source>
        <dbReference type="Pfam" id="PF24623"/>
    </source>
</evidence>
<feature type="domain" description="DNA-binding phage zinc finger" evidence="1">
    <location>
        <begin position="12"/>
        <end position="47"/>
    </location>
</feature>
<sequence length="135" mass="15604">MSVTEVQIKSTLAIECTRCGAVVGEVCRRKNTRRGFILHFDRLADAKVPGYEHGWPKTRDWAFISTDYEDYRRKIAREAGVEVPEPQPDRRFGKRQAAICTGPECTRETVAHDLCGTHRRQQKRGRELTPIRSYR</sequence>
<dbReference type="EMBL" id="KR080199">
    <property type="protein sequence ID" value="AKF14621.1"/>
    <property type="molecule type" value="Genomic_DNA"/>
</dbReference>